<sequence>MDMVYAANKAIYLVIVLSAGPIAIATFIGLAIGLLQTITQVQEQTLPFGIKLVGVLVCLLITMGWMSDKILVYAKEMITIGLSG</sequence>
<feature type="transmembrane region" description="Helical" evidence="8">
    <location>
        <begin position="48"/>
        <end position="67"/>
    </location>
</feature>
<dbReference type="RefSeq" id="WP_064721223.1">
    <property type="nucleotide sequence ID" value="NZ_LXEV01000036.1"/>
</dbReference>
<dbReference type="PIRSF" id="PIRSF004669">
    <property type="entry name" value="FliQ"/>
    <property type="match status" value="1"/>
</dbReference>
<dbReference type="PANTHER" id="PTHR34040">
    <property type="entry name" value="FLAGELLAR BIOSYNTHETIC PROTEIN FLIQ"/>
    <property type="match status" value="1"/>
</dbReference>
<dbReference type="Pfam" id="PF01313">
    <property type="entry name" value="Bac_export_3"/>
    <property type="match status" value="1"/>
</dbReference>
<dbReference type="NCBIfam" id="TIGR01403">
    <property type="entry name" value="fliQ_rel_III"/>
    <property type="match status" value="1"/>
</dbReference>
<keyword evidence="10" id="KW-1185">Reference proteome</keyword>
<dbReference type="GO" id="GO:0005886">
    <property type="term" value="C:plasma membrane"/>
    <property type="evidence" value="ECO:0007669"/>
    <property type="project" value="UniProtKB-SubCell"/>
</dbReference>
<comment type="caution">
    <text evidence="9">The sequence shown here is derived from an EMBL/GenBank/DDBJ whole genome shotgun (WGS) entry which is preliminary data.</text>
</comment>
<accession>A0AAJ3HPM9</accession>
<name>A0AAJ3HPM9_PROHU</name>
<dbReference type="Proteomes" id="UP000078250">
    <property type="component" value="Unassembled WGS sequence"/>
</dbReference>
<gene>
    <name evidence="9" type="ORF">M997_3327</name>
</gene>
<keyword evidence="4 8" id="KW-0812">Transmembrane</keyword>
<comment type="subcellular location">
    <subcellularLocation>
        <location evidence="1">Cell membrane</location>
        <topology evidence="1">Multi-pass membrane protein</topology>
    </subcellularLocation>
</comment>
<evidence type="ECO:0000313" key="9">
    <source>
        <dbReference type="EMBL" id="OAT44961.1"/>
    </source>
</evidence>
<dbReference type="InterPro" id="IPR002191">
    <property type="entry name" value="Bac_export_3"/>
</dbReference>
<protein>
    <submittedName>
        <fullName evidence="9">SpaQ family export protein</fullName>
    </submittedName>
</protein>
<evidence type="ECO:0000256" key="5">
    <source>
        <dbReference type="ARBA" id="ARBA00022989"/>
    </source>
</evidence>
<evidence type="ECO:0000313" key="10">
    <source>
        <dbReference type="Proteomes" id="UP000078250"/>
    </source>
</evidence>
<dbReference type="PRINTS" id="PR00952">
    <property type="entry name" value="TYPE3IMQPROT"/>
</dbReference>
<keyword evidence="5 8" id="KW-1133">Transmembrane helix</keyword>
<feature type="transmembrane region" description="Helical" evidence="8">
    <location>
        <begin position="12"/>
        <end position="36"/>
    </location>
</feature>
<evidence type="ECO:0000256" key="2">
    <source>
        <dbReference type="ARBA" id="ARBA00006156"/>
    </source>
</evidence>
<dbReference type="InterPro" id="IPR006306">
    <property type="entry name" value="T3SS_HrpO"/>
</dbReference>
<evidence type="ECO:0000256" key="4">
    <source>
        <dbReference type="ARBA" id="ARBA00022692"/>
    </source>
</evidence>
<dbReference type="EMBL" id="LXEV01000036">
    <property type="protein sequence ID" value="OAT44961.1"/>
    <property type="molecule type" value="Genomic_DNA"/>
</dbReference>
<keyword evidence="3" id="KW-1003">Cell membrane</keyword>
<dbReference type="PANTHER" id="PTHR34040:SF7">
    <property type="entry name" value="SURFACE PRESENTATION OF ANTIGENS PROTEIN SPAQ"/>
    <property type="match status" value="1"/>
</dbReference>
<dbReference type="GO" id="GO:0009306">
    <property type="term" value="P:protein secretion"/>
    <property type="evidence" value="ECO:0007669"/>
    <property type="project" value="InterPro"/>
</dbReference>
<evidence type="ECO:0000256" key="8">
    <source>
        <dbReference type="SAM" id="Phobius"/>
    </source>
</evidence>
<evidence type="ECO:0000256" key="7">
    <source>
        <dbReference type="ARBA" id="ARBA00023136"/>
    </source>
</evidence>
<keyword evidence="6" id="KW-0843">Virulence</keyword>
<evidence type="ECO:0000256" key="3">
    <source>
        <dbReference type="ARBA" id="ARBA00022475"/>
    </source>
</evidence>
<evidence type="ECO:0000256" key="6">
    <source>
        <dbReference type="ARBA" id="ARBA00023026"/>
    </source>
</evidence>
<evidence type="ECO:0000256" key="1">
    <source>
        <dbReference type="ARBA" id="ARBA00004651"/>
    </source>
</evidence>
<dbReference type="AlphaFoldDB" id="A0AAJ3HPM9"/>
<organism evidence="9 10">
    <name type="scientific">Proteus hauseri ATCC 700826</name>
    <dbReference type="NCBI Taxonomy" id="1354271"/>
    <lineage>
        <taxon>Bacteria</taxon>
        <taxon>Pseudomonadati</taxon>
        <taxon>Pseudomonadota</taxon>
        <taxon>Gammaproteobacteria</taxon>
        <taxon>Enterobacterales</taxon>
        <taxon>Morganellaceae</taxon>
        <taxon>Proteus</taxon>
    </lineage>
</organism>
<reference evidence="9 10" key="1">
    <citation type="submission" date="2016-04" db="EMBL/GenBank/DDBJ databases">
        <title>ATOL: Assembling a taxonomically balanced genome-scale reconstruction of the evolutionary history of the Enterobacteriaceae.</title>
        <authorList>
            <person name="Plunkett G.III."/>
            <person name="Neeno-Eckwall E.C."/>
            <person name="Glasner J.D."/>
            <person name="Perna N.T."/>
        </authorList>
    </citation>
    <scope>NUCLEOTIDE SEQUENCE [LARGE SCALE GENOMIC DNA]</scope>
    <source>
        <strain evidence="9 10">ATCC 700826</strain>
    </source>
</reference>
<proteinExistence type="inferred from homology"/>
<comment type="similarity">
    <text evidence="2">Belongs to the FliQ/MopD/SpaQ family.</text>
</comment>
<keyword evidence="7 8" id="KW-0472">Membrane</keyword>